<dbReference type="GO" id="GO:0015701">
    <property type="term" value="P:bicarbonate transport"/>
    <property type="evidence" value="ECO:0007669"/>
    <property type="project" value="TreeGrafter"/>
</dbReference>
<keyword evidence="7 12" id="KW-1133">Transmembrane helix</keyword>
<feature type="transmembrane region" description="Helical" evidence="12">
    <location>
        <begin position="1826"/>
        <end position="1845"/>
    </location>
</feature>
<dbReference type="GO" id="GO:0046872">
    <property type="term" value="F:metal ion binding"/>
    <property type="evidence" value="ECO:0007669"/>
    <property type="project" value="UniProtKB-KW"/>
</dbReference>
<keyword evidence="11" id="KW-0349">Heme</keyword>
<dbReference type="Gene3D" id="3.40.930.10">
    <property type="entry name" value="Mannitol-specific EII, Chain A"/>
    <property type="match status" value="1"/>
</dbReference>
<dbReference type="Gene3D" id="3.40.720.10">
    <property type="entry name" value="Alkaline Phosphatase, subunit A"/>
    <property type="match status" value="1"/>
</dbReference>
<evidence type="ECO:0000256" key="8">
    <source>
        <dbReference type="ARBA" id="ARBA00023004"/>
    </source>
</evidence>
<dbReference type="Pfam" id="PF00955">
    <property type="entry name" value="HCO3_cotransp"/>
    <property type="match status" value="2"/>
</dbReference>
<dbReference type="InterPro" id="IPR016152">
    <property type="entry name" value="PTrfase/Anion_transptr"/>
</dbReference>
<dbReference type="GO" id="GO:0006820">
    <property type="term" value="P:monoatomic anion transport"/>
    <property type="evidence" value="ECO:0007669"/>
    <property type="project" value="InterPro"/>
</dbReference>
<feature type="transmembrane region" description="Helical" evidence="12">
    <location>
        <begin position="1577"/>
        <end position="1597"/>
    </location>
</feature>
<evidence type="ECO:0000256" key="9">
    <source>
        <dbReference type="ARBA" id="ARBA00023065"/>
    </source>
</evidence>
<evidence type="ECO:0000256" key="2">
    <source>
        <dbReference type="ARBA" id="ARBA00010993"/>
    </source>
</evidence>
<protein>
    <submittedName>
        <fullName evidence="17">Band 3 anion transport protein (Anion exchange protein 1) (AE 1) (Anion exchanger 1) (Solute carrier family 4 member 1) (CD antigen CD233)</fullName>
    </submittedName>
</protein>
<keyword evidence="3" id="KW-0813">Transport</keyword>
<organism evidence="16">
    <name type="scientific">Cladocopium goreaui</name>
    <dbReference type="NCBI Taxonomy" id="2562237"/>
    <lineage>
        <taxon>Eukaryota</taxon>
        <taxon>Sar</taxon>
        <taxon>Alveolata</taxon>
        <taxon>Dinophyceae</taxon>
        <taxon>Suessiales</taxon>
        <taxon>Symbiodiniaceae</taxon>
        <taxon>Cladocopium</taxon>
    </lineage>
</organism>
<keyword evidence="18" id="KW-1185">Reference proteome</keyword>
<dbReference type="EMBL" id="CAMXCT010000001">
    <property type="protein sequence ID" value="CAI3971812.1"/>
    <property type="molecule type" value="Genomic_DNA"/>
</dbReference>
<evidence type="ECO:0000259" key="15">
    <source>
        <dbReference type="PROSITE" id="PS51094"/>
    </source>
</evidence>
<comment type="subcellular location">
    <subcellularLocation>
        <location evidence="1">Cell membrane</location>
        <topology evidence="1">Multi-pass membrane protein</topology>
    </subcellularLocation>
</comment>
<dbReference type="InterPro" id="IPR002178">
    <property type="entry name" value="PTS_EIIA_type-2_dom"/>
</dbReference>
<dbReference type="SUPFAM" id="SSF53649">
    <property type="entry name" value="Alkaline phosphatase-like"/>
    <property type="match status" value="1"/>
</dbReference>
<dbReference type="GO" id="GO:0050801">
    <property type="term" value="P:monoatomic ion homeostasis"/>
    <property type="evidence" value="ECO:0007669"/>
    <property type="project" value="TreeGrafter"/>
</dbReference>
<name>A0A9P1FFD2_9DINO</name>
<evidence type="ECO:0000256" key="7">
    <source>
        <dbReference type="ARBA" id="ARBA00022989"/>
    </source>
</evidence>
<feature type="transmembrane region" description="Helical" evidence="12">
    <location>
        <begin position="1538"/>
        <end position="1557"/>
    </location>
</feature>
<comment type="similarity">
    <text evidence="2">Belongs to the anion exchanger (TC 2.A.31) family.</text>
</comment>
<keyword evidence="4" id="KW-1003">Cell membrane</keyword>
<dbReference type="GO" id="GO:0005886">
    <property type="term" value="C:plasma membrane"/>
    <property type="evidence" value="ECO:0007669"/>
    <property type="project" value="UniProtKB-SubCell"/>
</dbReference>
<dbReference type="EMBL" id="CAMXCT030000001">
    <property type="protein sequence ID" value="CAL4759124.1"/>
    <property type="molecule type" value="Genomic_DNA"/>
</dbReference>
<dbReference type="Gene3D" id="1.10.287.570">
    <property type="entry name" value="Helical hairpin bin"/>
    <property type="match status" value="1"/>
</dbReference>
<sequence length="1964" mass="219010">MSTAWRISLLLICVGAAVSIALKATSVCAAEPGESDFESHVAPILIKRCLECHNATEAAGELVLTSQATLEQGGASGEAVIPGEPSESYLLERILSGDMPPEKNGQPQPLPQAEIDQLTAWIRDGARWPAARVLEQYEATSDVRGGLDWWSIQPRQRPEVPSVANSDQVNNAIDAFILARLESEGMTLAPPADTRTLIRRAFFDLTGLPPTYEQIEAFAADPSPDAYENLIDQLLDSPQYGERWARYWLDLVRFAETCGYERDQTKPNVWKYRDWVIRSLNEDKPYDRFIEEQLAGDELPDRSEETVTATGFLRVGTWNDEPNDPFEYKFERLDDLVHATSTAFLGVTVKCARCHDHKFDPIPQVDYYRMASIFWPGYIQPGDRGLLGGPSPEALGYDVFGWTDATREPEPLHLLIKGNPHQPGPEVTPGVLSMIPILERPIDPPTDAATTSQRRLQLARWIADPANPLTARVMVNRLWQHHFGEGIVRTPNNFGFTGALPTHPELLDYLAEELIQHDWKLKPLHKKLMLSATYQQASQHPLQDAYAESDPGNQLWWRFSRHRLDAEAIRDTMLSVAGLLDLQLGGPSFHPHISPEALEGLSKKDEAWEESPAEDRWRRSIYMFTKRALLPPLMTTFDFCDTTQPCGQRDITTVPTQALALLNNGFVHEMSDALAERVQDEAADDLYQQANRAWRLTLGRYPSSTELQAAVEHLQSQAEYFADTNDTDSTESPPEFLALASLNTPLVKPPRVAIMPSNNKRPAFPCGVTRRECVWQMGAGFVGLALADLLGRDGFFDRHATAGELPTSENPLAAREPHFPTKAKSVIFLLMNGAPSQVDTFDYKPDLEKYAGQPLPEDKKYINSGGRKVGYLTPAFRKFRPGGDSGLLISDYFPHTREHADKLAVIRSCHADSHAHGSALVQINTGSTFIGRPSLGSWCSYGLGTENQDLPAYVTILDNRGGPISGQPNWSSGFMPATYQGTLFRPVGDPILDLRGPKHIDRQAQREQLDLLAQLNEEHLKQRKGGSELAARINSYELAFRMQAEAPEAVDLASEDQRTLDAYGVGKEPTDEFGRNCIVARRLVERGVRFVQLYSGGGHLEDTWDAHKSIEANHGQHAGETDQPIAALLADLEQRGLLDSTLVVWGGEFGRMPFSEGQGEPGRNHNPYGFSMWMAGGGVRGGVAYGETDEFGFEAVKDKAHVHDIHATILHLLGIDHERLTYFHQGREESLTDVHGRVLKDIIDCRRRCFIHHYAVRYWGHPTYGWPLNHDLFATALRHPMKVLRKALLDGSFLLDIEAHDMRSILQKTLSFVVARGMLPDDRRQDVEDALMEREGQASTAIGNAAAVPHAYLDAFKEPVVVFVRLAHPVNLGAPDQVPTRFVFVLLGPTSSVARHLDLLATIARLMVDDEFRFEARHARTQLDLIEALDHFVARNAPEPIRKETPIPESLEYTGRPFGGIINDIRRRWPWYISDFTDGLHSKSVASTLFLFFACLAPTVTFGGIMGELTGNQIGPVEMIIATAFGGVCYALFAGQPLIILGGTGPLLIFISMLYALCVKLGLEENFLQVFCWVGLWTSLLVIIMAVTDASSFLRYFTRFTDEIFAALISLIFISASLEAVFNIFSDVYAQEEVSHDEALVPLVLVAGTFYIAISLSRFRRSRYLLPQMREFLADFGPAIALGIMTAVAVLWFNDVNMARLPAPESIRPTTERAWLINPFEAPKWIWFASLGPALLGAVLVYVDQNITARLVNSRDHKLRKGESYHYDLAIVGVLVGICSMFGLPWLVAATVRSLNHVRSLATFEEVVAKGGDVRERVIHVRETRVTGMAIHLFLGLSILALPLLRTIPMSVLYGLFFFMGIVSLSGNQFMERLSLWLTDPDLYPATHYIRRVPMKTIHKFTLLQLACLAVLGLIELTPAGLLFPLLLLLLVPVRFIAGRYFSPEALAALDAEEEPDQEETHWV</sequence>
<dbReference type="InterPro" id="IPR022655">
    <property type="entry name" value="DUF1553"/>
</dbReference>
<evidence type="ECO:0000313" key="16">
    <source>
        <dbReference type="EMBL" id="CAI3971812.1"/>
    </source>
</evidence>
<feature type="chain" id="PRO_5043272063" evidence="13">
    <location>
        <begin position="20"/>
        <end position="1964"/>
    </location>
</feature>
<dbReference type="Pfam" id="PF00359">
    <property type="entry name" value="PTS_EIIA_2"/>
    <property type="match status" value="1"/>
</dbReference>
<comment type="caution">
    <text evidence="16">The sequence shown here is derived from an EMBL/GenBank/DDBJ whole genome shotgun (WGS) entry which is preliminary data.</text>
</comment>
<evidence type="ECO:0000259" key="14">
    <source>
        <dbReference type="PROSITE" id="PS51007"/>
    </source>
</evidence>
<dbReference type="Pfam" id="PF07394">
    <property type="entry name" value="DUF1501"/>
    <property type="match status" value="1"/>
</dbReference>
<dbReference type="GO" id="GO:0020037">
    <property type="term" value="F:heme binding"/>
    <property type="evidence" value="ECO:0007669"/>
    <property type="project" value="InterPro"/>
</dbReference>
<feature type="transmembrane region" description="Helical" evidence="12">
    <location>
        <begin position="1765"/>
        <end position="1788"/>
    </location>
</feature>
<evidence type="ECO:0000256" key="11">
    <source>
        <dbReference type="PROSITE-ProRule" id="PRU00433"/>
    </source>
</evidence>
<evidence type="ECO:0000256" key="1">
    <source>
        <dbReference type="ARBA" id="ARBA00004651"/>
    </source>
</evidence>
<feature type="transmembrane region" description="Helical" evidence="12">
    <location>
        <begin position="1489"/>
        <end position="1507"/>
    </location>
</feature>
<feature type="transmembrane region" description="Helical" evidence="12">
    <location>
        <begin position="1640"/>
        <end position="1660"/>
    </location>
</feature>
<reference evidence="17 18" key="2">
    <citation type="submission" date="2024-05" db="EMBL/GenBank/DDBJ databases">
        <authorList>
            <person name="Chen Y."/>
            <person name="Shah S."/>
            <person name="Dougan E. K."/>
            <person name="Thang M."/>
            <person name="Chan C."/>
        </authorList>
    </citation>
    <scope>NUCLEOTIDE SEQUENCE [LARGE SCALE GENOMIC DNA]</scope>
</reference>
<keyword evidence="9" id="KW-0406">Ion transport</keyword>
<dbReference type="InterPro" id="IPR010869">
    <property type="entry name" value="DUF1501"/>
</dbReference>
<dbReference type="PANTHER" id="PTHR11453">
    <property type="entry name" value="ANION EXCHANGE PROTEIN"/>
    <property type="match status" value="1"/>
</dbReference>
<keyword evidence="6 11" id="KW-0479">Metal-binding</keyword>
<keyword evidence="5 12" id="KW-0812">Transmembrane</keyword>
<proteinExistence type="inferred from homology"/>
<keyword evidence="8 11" id="KW-0408">Iron</keyword>
<gene>
    <name evidence="16" type="ORF">C1SCF055_LOCUS402</name>
</gene>
<evidence type="ECO:0000256" key="10">
    <source>
        <dbReference type="ARBA" id="ARBA00023136"/>
    </source>
</evidence>
<dbReference type="InterPro" id="IPR011531">
    <property type="entry name" value="HCO3_transpt-like_TM_dom"/>
</dbReference>
<dbReference type="Pfam" id="PF07583">
    <property type="entry name" value="PSCyt2"/>
    <property type="match status" value="1"/>
</dbReference>
<dbReference type="InterPro" id="IPR009056">
    <property type="entry name" value="Cyt_c-like_dom"/>
</dbReference>
<dbReference type="InterPro" id="IPR003020">
    <property type="entry name" value="HCO3_transpt_euk"/>
</dbReference>
<feature type="domain" description="Cytochrome c" evidence="14">
    <location>
        <begin position="28"/>
        <end position="126"/>
    </location>
</feature>
<evidence type="ECO:0000313" key="18">
    <source>
        <dbReference type="Proteomes" id="UP001152797"/>
    </source>
</evidence>
<dbReference type="GO" id="GO:0009055">
    <property type="term" value="F:electron transfer activity"/>
    <property type="evidence" value="ECO:0007669"/>
    <property type="project" value="InterPro"/>
</dbReference>
<feature type="transmembrane region" description="Helical" evidence="12">
    <location>
        <begin position="1903"/>
        <end position="1932"/>
    </location>
</feature>
<dbReference type="EMBL" id="CAMXCT020000001">
    <property type="protein sequence ID" value="CAL1125187.1"/>
    <property type="molecule type" value="Genomic_DNA"/>
</dbReference>
<dbReference type="InterPro" id="IPR011429">
    <property type="entry name" value="Cyt_c_Planctomycete-type"/>
</dbReference>
<evidence type="ECO:0000256" key="6">
    <source>
        <dbReference type="ARBA" id="ARBA00022723"/>
    </source>
</evidence>
<reference evidence="16" key="1">
    <citation type="submission" date="2022-10" db="EMBL/GenBank/DDBJ databases">
        <authorList>
            <person name="Chen Y."/>
            <person name="Dougan E. K."/>
            <person name="Chan C."/>
            <person name="Rhodes N."/>
            <person name="Thang M."/>
        </authorList>
    </citation>
    <scope>NUCLEOTIDE SEQUENCE</scope>
</reference>
<evidence type="ECO:0000256" key="13">
    <source>
        <dbReference type="SAM" id="SignalP"/>
    </source>
</evidence>
<evidence type="ECO:0000256" key="5">
    <source>
        <dbReference type="ARBA" id="ARBA00022692"/>
    </source>
</evidence>
<dbReference type="Pfam" id="PF07635">
    <property type="entry name" value="PSCyt1"/>
    <property type="match status" value="1"/>
</dbReference>
<dbReference type="CDD" id="cd00211">
    <property type="entry name" value="PTS_IIA_fru"/>
    <property type="match status" value="1"/>
</dbReference>
<keyword evidence="13" id="KW-0732">Signal</keyword>
<dbReference type="Proteomes" id="UP001152797">
    <property type="component" value="Unassembled WGS sequence"/>
</dbReference>
<feature type="transmembrane region" description="Helical" evidence="12">
    <location>
        <begin position="1604"/>
        <end position="1625"/>
    </location>
</feature>
<dbReference type="PANTHER" id="PTHR11453:SF47">
    <property type="entry name" value="ANION EXCHANGE PROTEIN"/>
    <property type="match status" value="1"/>
</dbReference>
<evidence type="ECO:0000256" key="12">
    <source>
        <dbReference type="SAM" id="Phobius"/>
    </source>
</evidence>
<evidence type="ECO:0000256" key="4">
    <source>
        <dbReference type="ARBA" id="ARBA00022475"/>
    </source>
</evidence>
<dbReference type="GO" id="GO:0005452">
    <property type="term" value="F:solute:inorganic anion antiporter activity"/>
    <property type="evidence" value="ECO:0007669"/>
    <property type="project" value="InterPro"/>
</dbReference>
<keyword evidence="10 12" id="KW-0472">Membrane</keyword>
<evidence type="ECO:0000256" key="3">
    <source>
        <dbReference type="ARBA" id="ARBA00022448"/>
    </source>
</evidence>
<accession>A0A9P1FFD2</accession>
<feature type="transmembrane region" description="Helical" evidence="12">
    <location>
        <begin position="1852"/>
        <end position="1871"/>
    </location>
</feature>
<dbReference type="InterPro" id="IPR017850">
    <property type="entry name" value="Alkaline_phosphatase_core_sf"/>
</dbReference>
<dbReference type="SUPFAM" id="SSF55804">
    <property type="entry name" value="Phoshotransferase/anion transport protein"/>
    <property type="match status" value="1"/>
</dbReference>
<dbReference type="PROSITE" id="PS51007">
    <property type="entry name" value="CYTC"/>
    <property type="match status" value="1"/>
</dbReference>
<dbReference type="OrthoDB" id="443247at2759"/>
<dbReference type="InterPro" id="IPR011444">
    <property type="entry name" value="DUF1549"/>
</dbReference>
<feature type="transmembrane region" description="Helical" evidence="12">
    <location>
        <begin position="1672"/>
        <end position="1693"/>
    </location>
</feature>
<dbReference type="PROSITE" id="PS51094">
    <property type="entry name" value="PTS_EIIA_TYPE_2"/>
    <property type="match status" value="1"/>
</dbReference>
<dbReference type="FunFam" id="1.10.287.570:FF:000001">
    <property type="entry name" value="Anion exchange protein"/>
    <property type="match status" value="1"/>
</dbReference>
<feature type="signal peptide" evidence="13">
    <location>
        <begin position="1"/>
        <end position="19"/>
    </location>
</feature>
<feature type="transmembrane region" description="Helical" evidence="12">
    <location>
        <begin position="1513"/>
        <end position="1533"/>
    </location>
</feature>
<feature type="domain" description="PTS EIIA type-2" evidence="15">
    <location>
        <begin position="1286"/>
        <end position="1432"/>
    </location>
</feature>
<evidence type="ECO:0000313" key="17">
    <source>
        <dbReference type="EMBL" id="CAL4759124.1"/>
    </source>
</evidence>
<dbReference type="Pfam" id="PF07587">
    <property type="entry name" value="PSD1"/>
    <property type="match status" value="1"/>
</dbReference>